<evidence type="ECO:0000256" key="13">
    <source>
        <dbReference type="ARBA" id="ARBA00048610"/>
    </source>
</evidence>
<evidence type="ECO:0000256" key="3">
    <source>
        <dbReference type="ARBA" id="ARBA00022448"/>
    </source>
</evidence>
<evidence type="ECO:0000313" key="16">
    <source>
        <dbReference type="Proteomes" id="UP000279422"/>
    </source>
</evidence>
<keyword evidence="6 15" id="KW-0067">ATP-binding</keyword>
<evidence type="ECO:0000256" key="2">
    <source>
        <dbReference type="ARBA" id="ARBA00005417"/>
    </source>
</evidence>
<keyword evidence="7" id="KW-1278">Translocase</keyword>
<comment type="catalytic activity">
    <reaction evidence="13">
        <text>Ni(2+)(out) + ATP + H2O = Ni(2+)(in) + ADP + phosphate + H(+)</text>
        <dbReference type="Rhea" id="RHEA:15557"/>
        <dbReference type="ChEBI" id="CHEBI:15377"/>
        <dbReference type="ChEBI" id="CHEBI:15378"/>
        <dbReference type="ChEBI" id="CHEBI:30616"/>
        <dbReference type="ChEBI" id="CHEBI:43474"/>
        <dbReference type="ChEBI" id="CHEBI:49786"/>
        <dbReference type="ChEBI" id="CHEBI:456216"/>
        <dbReference type="EC" id="7.2.2.11"/>
    </reaction>
    <physiologicalReaction direction="left-to-right" evidence="13">
        <dbReference type="Rhea" id="RHEA:15558"/>
    </physiologicalReaction>
</comment>
<proteinExistence type="inferred from homology"/>
<evidence type="ECO:0000256" key="4">
    <source>
        <dbReference type="ARBA" id="ARBA00022475"/>
    </source>
</evidence>
<dbReference type="InterPro" id="IPR003439">
    <property type="entry name" value="ABC_transporter-like_ATP-bd"/>
</dbReference>
<dbReference type="SUPFAM" id="SSF52540">
    <property type="entry name" value="P-loop containing nucleoside triphosphate hydrolases"/>
    <property type="match status" value="2"/>
</dbReference>
<evidence type="ECO:0000256" key="7">
    <source>
        <dbReference type="ARBA" id="ARBA00022967"/>
    </source>
</evidence>
<keyword evidence="8" id="KW-0406">Ion transport</keyword>
<dbReference type="SMART" id="SM00382">
    <property type="entry name" value="AAA"/>
    <property type="match status" value="2"/>
</dbReference>
<comment type="subunit">
    <text evidence="10">The complex is composed of two ATP-binding proteins (NikD and NikE), two transmembrane proteins (NikB and NikC) and a solute-binding protein (NikA).</text>
</comment>
<dbReference type="NCBIfam" id="TIGR01727">
    <property type="entry name" value="oligo_HPY"/>
    <property type="match status" value="2"/>
</dbReference>
<dbReference type="GO" id="GO:0016887">
    <property type="term" value="F:ATP hydrolysis activity"/>
    <property type="evidence" value="ECO:0007669"/>
    <property type="project" value="InterPro"/>
</dbReference>
<evidence type="ECO:0000256" key="11">
    <source>
        <dbReference type="ARBA" id="ARBA00039098"/>
    </source>
</evidence>
<dbReference type="InterPro" id="IPR050388">
    <property type="entry name" value="ABC_Ni/Peptide_Import"/>
</dbReference>
<dbReference type="PANTHER" id="PTHR43297">
    <property type="entry name" value="OLIGOPEPTIDE TRANSPORT ATP-BINDING PROTEIN APPD"/>
    <property type="match status" value="1"/>
</dbReference>
<dbReference type="Pfam" id="PF08352">
    <property type="entry name" value="oligo_HPY"/>
    <property type="match status" value="2"/>
</dbReference>
<dbReference type="InterPro" id="IPR017871">
    <property type="entry name" value="ABC_transporter-like_CS"/>
</dbReference>
<dbReference type="GO" id="GO:0015413">
    <property type="term" value="F:ABC-type nickel transporter activity"/>
    <property type="evidence" value="ECO:0007669"/>
    <property type="project" value="UniProtKB-EC"/>
</dbReference>
<dbReference type="GO" id="GO:0005886">
    <property type="term" value="C:plasma membrane"/>
    <property type="evidence" value="ECO:0007669"/>
    <property type="project" value="UniProtKB-SubCell"/>
</dbReference>
<dbReference type="InterPro" id="IPR003593">
    <property type="entry name" value="AAA+_ATPase"/>
</dbReference>
<evidence type="ECO:0000256" key="1">
    <source>
        <dbReference type="ARBA" id="ARBA00004202"/>
    </source>
</evidence>
<feature type="domain" description="ABC transporter" evidence="14">
    <location>
        <begin position="357"/>
        <end position="610"/>
    </location>
</feature>
<keyword evidence="4" id="KW-1003">Cell membrane</keyword>
<comment type="subcellular location">
    <subcellularLocation>
        <location evidence="1">Cell membrane</location>
        <topology evidence="1">Peripheral membrane protein</topology>
    </subcellularLocation>
</comment>
<comment type="similarity">
    <text evidence="2">Belongs to the ABC transporter superfamily.</text>
</comment>
<gene>
    <name evidence="15" type="ORF">DRJ00_09435</name>
</gene>
<name>A0A497E113_UNCAE</name>
<organism evidence="15 16">
    <name type="scientific">Aerophobetes bacterium</name>
    <dbReference type="NCBI Taxonomy" id="2030807"/>
    <lineage>
        <taxon>Bacteria</taxon>
        <taxon>Candidatus Aerophobota</taxon>
    </lineage>
</organism>
<dbReference type="Pfam" id="PF00005">
    <property type="entry name" value="ABC_tran"/>
    <property type="match status" value="2"/>
</dbReference>
<evidence type="ECO:0000256" key="12">
    <source>
        <dbReference type="ARBA" id="ARBA00044143"/>
    </source>
</evidence>
<evidence type="ECO:0000256" key="8">
    <source>
        <dbReference type="ARBA" id="ARBA00023065"/>
    </source>
</evidence>
<evidence type="ECO:0000256" key="10">
    <source>
        <dbReference type="ARBA" id="ARBA00038669"/>
    </source>
</evidence>
<comment type="caution">
    <text evidence="15">The sequence shown here is derived from an EMBL/GenBank/DDBJ whole genome shotgun (WGS) entry which is preliminary data.</text>
</comment>
<evidence type="ECO:0000256" key="9">
    <source>
        <dbReference type="ARBA" id="ARBA00023136"/>
    </source>
</evidence>
<dbReference type="GO" id="GO:0005524">
    <property type="term" value="F:ATP binding"/>
    <property type="evidence" value="ECO:0007669"/>
    <property type="project" value="UniProtKB-KW"/>
</dbReference>
<dbReference type="NCBIfam" id="NF008453">
    <property type="entry name" value="PRK11308.1"/>
    <property type="match status" value="2"/>
</dbReference>
<dbReference type="EC" id="7.2.2.11" evidence="11"/>
<evidence type="ECO:0000259" key="14">
    <source>
        <dbReference type="PROSITE" id="PS50893"/>
    </source>
</evidence>
<feature type="domain" description="ABC transporter" evidence="14">
    <location>
        <begin position="10"/>
        <end position="260"/>
    </location>
</feature>
<dbReference type="FunFam" id="3.40.50.300:FF:000016">
    <property type="entry name" value="Oligopeptide ABC transporter ATP-binding component"/>
    <property type="match status" value="2"/>
</dbReference>
<dbReference type="AlphaFoldDB" id="A0A497E113"/>
<dbReference type="InterPro" id="IPR013563">
    <property type="entry name" value="Oligopep_ABC_C"/>
</dbReference>
<dbReference type="PROSITE" id="PS00211">
    <property type="entry name" value="ABC_TRANSPORTER_1"/>
    <property type="match status" value="2"/>
</dbReference>
<keyword evidence="9" id="KW-0472">Membrane</keyword>
<evidence type="ECO:0000313" key="15">
    <source>
        <dbReference type="EMBL" id="RLE06630.1"/>
    </source>
</evidence>
<dbReference type="EMBL" id="QMPZ01000242">
    <property type="protein sequence ID" value="RLE06630.1"/>
    <property type="molecule type" value="Genomic_DNA"/>
</dbReference>
<reference evidence="15 16" key="1">
    <citation type="submission" date="2018-06" db="EMBL/GenBank/DDBJ databases">
        <title>Extensive metabolic versatility and redundancy in microbially diverse, dynamic hydrothermal sediments.</title>
        <authorList>
            <person name="Dombrowski N."/>
            <person name="Teske A."/>
            <person name="Baker B.J."/>
        </authorList>
    </citation>
    <scope>NUCLEOTIDE SEQUENCE [LARGE SCALE GENOMIC DNA]</scope>
    <source>
        <strain evidence="15">B47_G16</strain>
    </source>
</reference>
<dbReference type="GO" id="GO:0015833">
    <property type="term" value="P:peptide transport"/>
    <property type="evidence" value="ECO:0007669"/>
    <property type="project" value="InterPro"/>
</dbReference>
<keyword evidence="5" id="KW-0547">Nucleotide-binding</keyword>
<dbReference type="Proteomes" id="UP000279422">
    <property type="component" value="Unassembled WGS sequence"/>
</dbReference>
<dbReference type="Gene3D" id="3.40.50.300">
    <property type="entry name" value="P-loop containing nucleotide triphosphate hydrolases"/>
    <property type="match status" value="2"/>
</dbReference>
<evidence type="ECO:0000256" key="6">
    <source>
        <dbReference type="ARBA" id="ARBA00022840"/>
    </source>
</evidence>
<keyword evidence="3" id="KW-0813">Transport</keyword>
<dbReference type="PROSITE" id="PS50893">
    <property type="entry name" value="ABC_TRANSPORTER_2"/>
    <property type="match status" value="2"/>
</dbReference>
<evidence type="ECO:0000256" key="5">
    <source>
        <dbReference type="ARBA" id="ARBA00022741"/>
    </source>
</evidence>
<accession>A0A497E113</accession>
<dbReference type="InterPro" id="IPR027417">
    <property type="entry name" value="P-loop_NTPase"/>
</dbReference>
<dbReference type="CDD" id="cd03257">
    <property type="entry name" value="ABC_NikE_OppD_transporters"/>
    <property type="match status" value="2"/>
</dbReference>
<sequence length="694" mass="76842">MNQLETTPVLQVQDLEISYSTLKGPVRAVRGVSFEIWRGDALGLVGESGCGKSTLAFAIMNYMATNAKVMGGRILFCGEDILHKNERELREIRGQKIAMVYQNPQAALNPCLRIGEQLTEVITEHKGLKVDVATDKCLQMLEQVRMPDPPAIMQRYPHQLSGGQQQRVVIAMALLSNPSLLIMDEPTTGLDVTVEAAILDLIIELKHKFDVALLYITHNLGVVSRVADRVAVMYAGELVELGSVWDIFRNPMHPYTEALLRCVPKISADRRSGILQPIRGRVPSLREIPSGCIFEPRCDRADQRCRLNRPKLVRVDEDHFVQCFYAGKSGAPSPRIPEVTKTAIEQSKGRANSILKVRGLKVYYTAKGEGLAGLAGGKGKDYVKAVDGVNLDIWKGKTVGIVGESGCGKTTLAKCIAGLVPPYSGEMNFLGEDISCIVEKRPHRLLKDLQMVFQTPDATLNPSCSVGKAIARSLHLFGTVSPSEIRGEVVRLLKAVKLGEEYYNRMPRQLSGGEKQRVAIARAFAGRPRLVVCDEPLSSLDVSVQAAVLNLLREFQQRYGTTLLFISHDLSVVYKLCDYIAVMYLGQICEIAPPEALFAPPYHPYTEALLSVIPVPDPTVEKTKTKVRLVGPVPSAIDPPSGCRFHTRCPRKISAICESEPPPWRRITDEHWIRCHMSMKDLHNMEPVIRLSSK</sequence>
<dbReference type="PANTHER" id="PTHR43297:SF13">
    <property type="entry name" value="NICKEL ABC TRANSPORTER, ATP-BINDING PROTEIN"/>
    <property type="match status" value="1"/>
</dbReference>
<protein>
    <recommendedName>
        <fullName evidence="12">Nickel import system ATP-binding protein NikD</fullName>
        <ecNumber evidence="11">7.2.2.11</ecNumber>
    </recommendedName>
</protein>